<protein>
    <recommendedName>
        <fullName evidence="3">Ricin B lectin domain-containing protein</fullName>
    </recommendedName>
</protein>
<dbReference type="KEGG" id="cpip:CJF12_01350"/>
<dbReference type="PROSITE" id="PS50231">
    <property type="entry name" value="RICIN_B_LECTIN"/>
    <property type="match status" value="1"/>
</dbReference>
<accession>A0A086B2H5</accession>
<gene>
    <name evidence="4" type="ORF">IQ37_14615</name>
</gene>
<evidence type="ECO:0000313" key="5">
    <source>
        <dbReference type="Proteomes" id="UP000028709"/>
    </source>
</evidence>
<dbReference type="InterPro" id="IPR021862">
    <property type="entry name" value="DUF3472"/>
</dbReference>
<dbReference type="AlphaFoldDB" id="A0A086B2H5"/>
<dbReference type="CDD" id="cd00161">
    <property type="entry name" value="beta-trefoil_Ricin-like"/>
    <property type="match status" value="1"/>
</dbReference>
<dbReference type="Proteomes" id="UP000028709">
    <property type="component" value="Unassembled WGS sequence"/>
</dbReference>
<proteinExistence type="predicted"/>
<dbReference type="SMART" id="SM00458">
    <property type="entry name" value="RICIN"/>
    <property type="match status" value="1"/>
</dbReference>
<name>A0A086B2H5_9FLAO</name>
<dbReference type="Pfam" id="PF14200">
    <property type="entry name" value="RicinB_lectin_2"/>
    <property type="match status" value="1"/>
</dbReference>
<evidence type="ECO:0000256" key="2">
    <source>
        <dbReference type="SAM" id="SignalP"/>
    </source>
</evidence>
<comment type="caution">
    <text evidence="4">The sequence shown here is derived from an EMBL/GenBank/DDBJ whole genome shotgun (WGS) entry which is preliminary data.</text>
</comment>
<dbReference type="SUPFAM" id="SSF50370">
    <property type="entry name" value="Ricin B-like lectins"/>
    <property type="match status" value="1"/>
</dbReference>
<feature type="chain" id="PRO_5001803793" description="Ricin B lectin domain-containing protein" evidence="2">
    <location>
        <begin position="22"/>
        <end position="578"/>
    </location>
</feature>
<evidence type="ECO:0000313" key="4">
    <source>
        <dbReference type="EMBL" id="KFF23139.1"/>
    </source>
</evidence>
<evidence type="ECO:0000259" key="3">
    <source>
        <dbReference type="SMART" id="SM00458"/>
    </source>
</evidence>
<dbReference type="NCBIfam" id="TIGR04183">
    <property type="entry name" value="Por_Secre_tail"/>
    <property type="match status" value="1"/>
</dbReference>
<dbReference type="Gene3D" id="2.80.10.50">
    <property type="match status" value="2"/>
</dbReference>
<organism evidence="4 5">
    <name type="scientific">Chryseobacterium piperi</name>
    <dbReference type="NCBI Taxonomy" id="558152"/>
    <lineage>
        <taxon>Bacteria</taxon>
        <taxon>Pseudomonadati</taxon>
        <taxon>Bacteroidota</taxon>
        <taxon>Flavobacteriia</taxon>
        <taxon>Flavobacteriales</taxon>
        <taxon>Weeksellaceae</taxon>
        <taxon>Chryseobacterium group</taxon>
        <taxon>Chryseobacterium</taxon>
    </lineage>
</organism>
<dbReference type="InterPro" id="IPR000772">
    <property type="entry name" value="Ricin_B_lectin"/>
</dbReference>
<reference evidence="4 5" key="1">
    <citation type="submission" date="2014-07" db="EMBL/GenBank/DDBJ databases">
        <title>Genome of Chryseobacterium piperi CTM.</title>
        <authorList>
            <person name="Pipes S.E."/>
            <person name="Stropko S.J."/>
            <person name="Newman J.D."/>
        </authorList>
    </citation>
    <scope>NUCLEOTIDE SEQUENCE [LARGE SCALE GENOMIC DNA]</scope>
    <source>
        <strain evidence="4 5">CTM</strain>
    </source>
</reference>
<feature type="domain" description="Ricin B lectin" evidence="3">
    <location>
        <begin position="354"/>
        <end position="485"/>
    </location>
</feature>
<dbReference type="InterPro" id="IPR035992">
    <property type="entry name" value="Ricin_B-like_lectins"/>
</dbReference>
<dbReference type="STRING" id="558152.IQ37_14615"/>
<sequence length="578" mass="62893">MEKILSFMGLLSMSLMFSQNSAPSSHMGANDSGSGDILMKTVRSTITTKATYYCTMQWNAGAEGGAYCGFQDSPDKGKVFIYSIWDPSNKQAIKASYIGPGTTVENFGGEGTGLKSMNNLIGWNLNEWNTVVTRRWDVANHTYFGFWVRRDSQNKWYHMVTMDYPVANVTFNGSTNAFLEDWLSTGSNTRRFEMKDAFKRKTDGSWLPMTQGRYNRNNESRSSNYTNAVDAGANNGVYFMQSGGSTTPSFSGNPPITFSTTANPAPTTSVITFNLTSSSTSSVSWNVPDSATPQFRYTIKLNGQPVSSAIEPETRSATISGAVGDTVEVVLEDILGRTSSQSTTISQNSNILSDGIYKITFENSSRTLNAAGSNNGDNINLSDYNGNSNQQWQVSSLGNGEYKIINVSSGKSADAFGQNNGSNIGLYVYHGGTNQRWKITNLSGNTYKVIDSRSSRAMDAYGTGNGANVGLYDYHGNANQRIQFTRLSSSTGKSSNVAASDGLDVKIYPNPASTLLNVEIPNPEGIKQNIEIYNVQGTYITGQSVQTKSAKAQFNIANYPKGIYLLKIGNTTHKVMIQ</sequence>
<dbReference type="OrthoDB" id="1155193at2"/>
<keyword evidence="5" id="KW-1185">Reference proteome</keyword>
<dbReference type="InterPro" id="IPR026444">
    <property type="entry name" value="Secre_tail"/>
</dbReference>
<dbReference type="eggNOG" id="COG3979">
    <property type="taxonomic scope" value="Bacteria"/>
</dbReference>
<feature type="signal peptide" evidence="2">
    <location>
        <begin position="1"/>
        <end position="21"/>
    </location>
</feature>
<dbReference type="EMBL" id="JPRJ01000031">
    <property type="protein sequence ID" value="KFF23139.1"/>
    <property type="molecule type" value="Genomic_DNA"/>
</dbReference>
<dbReference type="Pfam" id="PF18962">
    <property type="entry name" value="Por_Secre_tail"/>
    <property type="match status" value="1"/>
</dbReference>
<keyword evidence="1 2" id="KW-0732">Signal</keyword>
<evidence type="ECO:0000256" key="1">
    <source>
        <dbReference type="ARBA" id="ARBA00022729"/>
    </source>
</evidence>
<dbReference type="eggNOG" id="COG2755">
    <property type="taxonomic scope" value="Bacteria"/>
</dbReference>
<dbReference type="RefSeq" id="WP_034686258.1">
    <property type="nucleotide sequence ID" value="NZ_CP023049.2"/>
</dbReference>
<dbReference type="Pfam" id="PF11958">
    <property type="entry name" value="DUF3472"/>
    <property type="match status" value="1"/>
</dbReference>